<dbReference type="EMBL" id="JARJCM010000180">
    <property type="protein sequence ID" value="KAJ7023862.1"/>
    <property type="molecule type" value="Genomic_DNA"/>
</dbReference>
<name>A0AAD6SEE5_9AGAR</name>
<dbReference type="AlphaFoldDB" id="A0AAD6SEE5"/>
<accession>A0AAD6SEE5</accession>
<proteinExistence type="predicted"/>
<sequence length="192" mass="21244">MNYTPPSTPAPARPPVNSSLEAEFSVGIFDGLFETPIAISTPGTPAARKTCAIFQAWPRPVTQEDRLLVAFRCMQRAGFETIGDYFAAVLADGNNKHPSVYQSVMAFLQCRGVDVQTHPLSIIERIYQDPRARKRSTADAELHFDLPGYVLPPSQRLLSEPPKVQKNNTHNALINWALHVTVARFSTLEGRG</sequence>
<protein>
    <submittedName>
        <fullName evidence="1">Uncharacterized protein</fullName>
    </submittedName>
</protein>
<gene>
    <name evidence="1" type="ORF">C8F04DRAFT_1192986</name>
</gene>
<organism evidence="1 2">
    <name type="scientific">Mycena alexandri</name>
    <dbReference type="NCBI Taxonomy" id="1745969"/>
    <lineage>
        <taxon>Eukaryota</taxon>
        <taxon>Fungi</taxon>
        <taxon>Dikarya</taxon>
        <taxon>Basidiomycota</taxon>
        <taxon>Agaricomycotina</taxon>
        <taxon>Agaricomycetes</taxon>
        <taxon>Agaricomycetidae</taxon>
        <taxon>Agaricales</taxon>
        <taxon>Marasmiineae</taxon>
        <taxon>Mycenaceae</taxon>
        <taxon>Mycena</taxon>
    </lineage>
</organism>
<dbReference type="Proteomes" id="UP001218188">
    <property type="component" value="Unassembled WGS sequence"/>
</dbReference>
<reference evidence="1" key="1">
    <citation type="submission" date="2023-03" db="EMBL/GenBank/DDBJ databases">
        <title>Massive genome expansion in bonnet fungi (Mycena s.s.) driven by repeated elements and novel gene families across ecological guilds.</title>
        <authorList>
            <consortium name="Lawrence Berkeley National Laboratory"/>
            <person name="Harder C.B."/>
            <person name="Miyauchi S."/>
            <person name="Viragh M."/>
            <person name="Kuo A."/>
            <person name="Thoen E."/>
            <person name="Andreopoulos B."/>
            <person name="Lu D."/>
            <person name="Skrede I."/>
            <person name="Drula E."/>
            <person name="Henrissat B."/>
            <person name="Morin E."/>
            <person name="Kohler A."/>
            <person name="Barry K."/>
            <person name="LaButti K."/>
            <person name="Morin E."/>
            <person name="Salamov A."/>
            <person name="Lipzen A."/>
            <person name="Mereny Z."/>
            <person name="Hegedus B."/>
            <person name="Baldrian P."/>
            <person name="Stursova M."/>
            <person name="Weitz H."/>
            <person name="Taylor A."/>
            <person name="Grigoriev I.V."/>
            <person name="Nagy L.G."/>
            <person name="Martin F."/>
            <person name="Kauserud H."/>
        </authorList>
    </citation>
    <scope>NUCLEOTIDE SEQUENCE</scope>
    <source>
        <strain evidence="1">CBHHK200</strain>
    </source>
</reference>
<comment type="caution">
    <text evidence="1">The sequence shown here is derived from an EMBL/GenBank/DDBJ whole genome shotgun (WGS) entry which is preliminary data.</text>
</comment>
<evidence type="ECO:0000313" key="1">
    <source>
        <dbReference type="EMBL" id="KAJ7023862.1"/>
    </source>
</evidence>
<evidence type="ECO:0000313" key="2">
    <source>
        <dbReference type="Proteomes" id="UP001218188"/>
    </source>
</evidence>
<keyword evidence="2" id="KW-1185">Reference proteome</keyword>